<name>A0A639AA89_SALER</name>
<gene>
    <name evidence="1" type="ORF">GD510_00005</name>
</gene>
<protein>
    <submittedName>
        <fullName evidence="1">Uncharacterized protein</fullName>
    </submittedName>
</protein>
<evidence type="ECO:0000313" key="1">
    <source>
        <dbReference type="EMBL" id="EDI7371008.1"/>
    </source>
</evidence>
<accession>A0A639AA89</accession>
<proteinExistence type="predicted"/>
<reference evidence="1" key="1">
    <citation type="submission" date="2019-10" db="EMBL/GenBank/DDBJ databases">
        <authorList>
            <consortium name="GenomeTrakr network: Whole genome sequencing for foodborne pathogen traceback"/>
        </authorList>
    </citation>
    <scope>NUCLEOTIDE SEQUENCE</scope>
    <source>
        <strain evidence="1">FSIS31902729</strain>
    </source>
</reference>
<sequence length="62" mass="6636">MASVLVLLISPFAIWTILRCSVSLPTETVLSSAAVDSVPRATELTPVTLDRLPIAILFSLPE</sequence>
<organism evidence="1">
    <name type="scientific">Salmonella enterica</name>
    <name type="common">Salmonella choleraesuis</name>
    <dbReference type="NCBI Taxonomy" id="28901"/>
    <lineage>
        <taxon>Bacteria</taxon>
        <taxon>Pseudomonadati</taxon>
        <taxon>Pseudomonadota</taxon>
        <taxon>Gammaproteobacteria</taxon>
        <taxon>Enterobacterales</taxon>
        <taxon>Enterobacteriaceae</taxon>
        <taxon>Salmonella</taxon>
    </lineage>
</organism>
<dbReference type="AlphaFoldDB" id="A0A639AA89"/>
<comment type="caution">
    <text evidence="1">The sequence shown here is derived from an EMBL/GenBank/DDBJ whole genome shotgun (WGS) entry which is preliminary data.</text>
</comment>
<dbReference type="EMBL" id="AAMMBM010000001">
    <property type="protein sequence ID" value="EDI7371008.1"/>
    <property type="molecule type" value="Genomic_DNA"/>
</dbReference>